<comment type="caution">
    <text evidence="1">The sequence shown here is derived from an EMBL/GenBank/DDBJ whole genome shotgun (WGS) entry which is preliminary data.</text>
</comment>
<name>A0A6L5YMM1_9FIRM</name>
<dbReference type="AlphaFoldDB" id="A0A6L5YMM1"/>
<accession>A0A6L5YMM1</accession>
<organism evidence="1 2">
    <name type="scientific">Roseburia porci</name>
    <dbReference type="NCBI Taxonomy" id="2605790"/>
    <lineage>
        <taxon>Bacteria</taxon>
        <taxon>Bacillati</taxon>
        <taxon>Bacillota</taxon>
        <taxon>Clostridia</taxon>
        <taxon>Lachnospirales</taxon>
        <taxon>Lachnospiraceae</taxon>
        <taxon>Roseburia</taxon>
    </lineage>
</organism>
<dbReference type="EMBL" id="VUNI01000002">
    <property type="protein sequence ID" value="MST73703.1"/>
    <property type="molecule type" value="Genomic_DNA"/>
</dbReference>
<evidence type="ECO:0000313" key="1">
    <source>
        <dbReference type="EMBL" id="MST73703.1"/>
    </source>
</evidence>
<gene>
    <name evidence="1" type="ORF">FYJ75_01470</name>
</gene>
<proteinExistence type="predicted"/>
<dbReference type="Proteomes" id="UP000474024">
    <property type="component" value="Unassembled WGS sequence"/>
</dbReference>
<reference evidence="1 2" key="1">
    <citation type="submission" date="2019-08" db="EMBL/GenBank/DDBJ databases">
        <title>In-depth cultivation of the pig gut microbiome towards novel bacterial diversity and tailored functional studies.</title>
        <authorList>
            <person name="Wylensek D."/>
            <person name="Hitch T.C.A."/>
            <person name="Clavel T."/>
        </authorList>
    </citation>
    <scope>NUCLEOTIDE SEQUENCE [LARGE SCALE GENOMIC DNA]</scope>
    <source>
        <strain evidence="1 2">MUC/MUC-530-WT-4D</strain>
    </source>
</reference>
<keyword evidence="2" id="KW-1185">Reference proteome</keyword>
<evidence type="ECO:0000313" key="2">
    <source>
        <dbReference type="Proteomes" id="UP000474024"/>
    </source>
</evidence>
<sequence>MISFRIRSAKRKIISWDGMTQTVMMTGTMMTGTMMTGTTMTGTTMTGTTISCQAFSRDITVWMEHPMRTLM</sequence>
<protein>
    <submittedName>
        <fullName evidence="1">Uncharacterized protein</fullName>
    </submittedName>
</protein>